<evidence type="ECO:0000259" key="1">
    <source>
        <dbReference type="Pfam" id="PF06985"/>
    </source>
</evidence>
<accession>A0A1B8AZQ5</accession>
<gene>
    <name evidence="2" type="ORF">FPOA_06489</name>
</gene>
<dbReference type="Pfam" id="PF23397">
    <property type="entry name" value="DUF7104"/>
    <property type="match status" value="2"/>
</dbReference>
<reference evidence="2 3" key="1">
    <citation type="submission" date="2016-06" db="EMBL/GenBank/DDBJ databases">
        <title>Living apart together: crosstalk between the core and supernumerary genomes in a fungal plant pathogen.</title>
        <authorList>
            <person name="Vanheule A."/>
            <person name="Audenaert K."/>
            <person name="Warris S."/>
            <person name="Van De Geest H."/>
            <person name="Schijlen E."/>
            <person name="Hofte M."/>
            <person name="De Saeger S."/>
            <person name="Haesaert G."/>
            <person name="Waalwijk C."/>
            <person name="Van Der Lee T."/>
        </authorList>
    </citation>
    <scope>NUCLEOTIDE SEQUENCE [LARGE SCALE GENOMIC DNA]</scope>
    <source>
        <strain evidence="2 3">2516</strain>
    </source>
</reference>
<dbReference type="AlphaFoldDB" id="A0A1B8AZQ5"/>
<name>A0A1B8AZQ5_FUSPO</name>
<dbReference type="InterPro" id="IPR055530">
    <property type="entry name" value="DUF7104"/>
</dbReference>
<dbReference type="InterPro" id="IPR052895">
    <property type="entry name" value="HetReg/Transcr_Mod"/>
</dbReference>
<dbReference type="Pfam" id="PF06985">
    <property type="entry name" value="HET"/>
    <property type="match status" value="1"/>
</dbReference>
<dbReference type="Proteomes" id="UP000091967">
    <property type="component" value="Unassembled WGS sequence"/>
</dbReference>
<dbReference type="OMA" id="MRGSIFR"/>
<dbReference type="EMBL" id="LYXU01000002">
    <property type="protein sequence ID" value="OBS25957.1"/>
    <property type="molecule type" value="Genomic_DNA"/>
</dbReference>
<evidence type="ECO:0000313" key="3">
    <source>
        <dbReference type="Proteomes" id="UP000091967"/>
    </source>
</evidence>
<organism evidence="2 3">
    <name type="scientific">Fusarium poae</name>
    <dbReference type="NCBI Taxonomy" id="36050"/>
    <lineage>
        <taxon>Eukaryota</taxon>
        <taxon>Fungi</taxon>
        <taxon>Dikarya</taxon>
        <taxon>Ascomycota</taxon>
        <taxon>Pezizomycotina</taxon>
        <taxon>Sordariomycetes</taxon>
        <taxon>Hypocreomycetidae</taxon>
        <taxon>Hypocreales</taxon>
        <taxon>Nectriaceae</taxon>
        <taxon>Fusarium</taxon>
    </lineage>
</organism>
<dbReference type="InterPro" id="IPR010730">
    <property type="entry name" value="HET"/>
</dbReference>
<dbReference type="STRING" id="36050.A0A1B8AZQ5"/>
<feature type="domain" description="Heterokaryon incompatibility" evidence="1">
    <location>
        <begin position="51"/>
        <end position="179"/>
    </location>
</feature>
<keyword evidence="3" id="KW-1185">Reference proteome</keyword>
<protein>
    <recommendedName>
        <fullName evidence="1">Heterokaryon incompatibility domain-containing protein</fullName>
    </recommendedName>
</protein>
<evidence type="ECO:0000313" key="2">
    <source>
        <dbReference type="EMBL" id="OBS25957.1"/>
    </source>
</evidence>
<proteinExistence type="predicted"/>
<dbReference type="PANTHER" id="PTHR24148">
    <property type="entry name" value="ANKYRIN REPEAT DOMAIN-CONTAINING PROTEIN 39 HOMOLOG-RELATED"/>
    <property type="match status" value="1"/>
</dbReference>
<comment type="caution">
    <text evidence="2">The sequence shown here is derived from an EMBL/GenBank/DDBJ whole genome shotgun (WGS) entry which is preliminary data.</text>
</comment>
<dbReference type="PANTHER" id="PTHR24148:SF78">
    <property type="entry name" value="HETEROKARYON INCOMPATIBILITY DOMAIN-CONTAINING PROTEIN"/>
    <property type="match status" value="1"/>
</dbReference>
<sequence>MANSRYVYSALANDKNTRLLRLSPSTSFSDRIEGYLFEYTLSKSTKNAHLYEALSYTWGSPDTKHSIWIEGNELPITANCHAALARLRDDCFDRIIWVDAICIDQANKDERGMQVQLMAEIYCKASQVIVWLGEPTPETAGAFEIIRCQAEGRWITSEPRSVLALLRRPWFRRIWVLQEVAAARHVVVACGESQIKGDIFCLGLPGIVYEDSSFAAVRSIEFLIRGSIFRPKYEQDSSGRVALGIRPLGQLMDMYHSHEATEPLDTIFALIGMSKDAIAAPELVPNYNTPWHDLFARLIHFVLGSEVSVATYRNKRTAMVYGRGIVVGKVLGISSRSKDRDLEVSIEYAEGFHTDGLRSNWTVHPAVNRIAYGDVVCWLRGASHPMVIRPHKTYWTIIMISVTPPSSMRYPPPMSTLLNFIVVWDLRALQSNAQDPTCKWWLVDKVLSFADPHPQRSVREIQLSRRVAQILIAAGRHDAAAQLFEDVPESYRSLRSKDDLLMIECLEELATAHENLEQWAAAKPHRESIVRTSYAIKLRGPDIIAFSERLLVTLKRGGYVEEERKWRAATRILQAKEYGILLTVDRVLQIISTYDSEIVNIVFDQWDNGVCVDERMLIAAAQNVSHGLSVMEALLNRSGTEPEITEEVLIAAAGNKMCGETLMTILLEWGGEEVQVTADVFRTAAGNSHCNQTLGSDGVHTNNVPRRELLEPQRYYDITIDSLGNRFDGLVPG</sequence>